<name>A0A164D8Z6_9CRUS</name>
<protein>
    <submittedName>
        <fullName evidence="1">Uncharacterized protein</fullName>
    </submittedName>
</protein>
<evidence type="ECO:0000313" key="2">
    <source>
        <dbReference type="Proteomes" id="UP000076858"/>
    </source>
</evidence>
<reference evidence="1 2" key="1">
    <citation type="submission" date="2016-03" db="EMBL/GenBank/DDBJ databases">
        <title>EvidentialGene: Evidence-directed Construction of Genes on Genomes.</title>
        <authorList>
            <person name="Gilbert D.G."/>
            <person name="Choi J.-H."/>
            <person name="Mockaitis K."/>
            <person name="Colbourne J."/>
            <person name="Pfrender M."/>
        </authorList>
    </citation>
    <scope>NUCLEOTIDE SEQUENCE [LARGE SCALE GENOMIC DNA]</scope>
    <source>
        <strain evidence="1 2">Xinb3</strain>
        <tissue evidence="1">Complete organism</tissue>
    </source>
</reference>
<dbReference type="EMBL" id="LRGB01028516">
    <property type="protein sequence ID" value="KZR95522.1"/>
    <property type="molecule type" value="Genomic_DNA"/>
</dbReference>
<comment type="caution">
    <text evidence="1">The sequence shown here is derived from an EMBL/GenBank/DDBJ whole genome shotgun (WGS) entry which is preliminary data.</text>
</comment>
<dbReference type="Proteomes" id="UP000076858">
    <property type="component" value="Unassembled WGS sequence"/>
</dbReference>
<sequence>MELRTPMHSSSSSEYSSSVLESNKCSTAYWVVNKYRIILSVAISPINNEIMCPTLFTKL</sequence>
<gene>
    <name evidence="1" type="ORF">APZ42_010724</name>
</gene>
<keyword evidence="2" id="KW-1185">Reference proteome</keyword>
<organism evidence="1 2">
    <name type="scientific">Daphnia magna</name>
    <dbReference type="NCBI Taxonomy" id="35525"/>
    <lineage>
        <taxon>Eukaryota</taxon>
        <taxon>Metazoa</taxon>
        <taxon>Ecdysozoa</taxon>
        <taxon>Arthropoda</taxon>
        <taxon>Crustacea</taxon>
        <taxon>Branchiopoda</taxon>
        <taxon>Diplostraca</taxon>
        <taxon>Cladocera</taxon>
        <taxon>Anomopoda</taxon>
        <taxon>Daphniidae</taxon>
        <taxon>Daphnia</taxon>
    </lineage>
</organism>
<accession>A0A164D8Z6</accession>
<evidence type="ECO:0000313" key="1">
    <source>
        <dbReference type="EMBL" id="KZR95522.1"/>
    </source>
</evidence>
<dbReference type="AlphaFoldDB" id="A0A164D8Z6"/>
<proteinExistence type="predicted"/>